<dbReference type="InterPro" id="IPR036866">
    <property type="entry name" value="RibonucZ/Hydroxyglut_hydro"/>
</dbReference>
<name>A0A6A6G7J9_9PEZI</name>
<accession>A0A6A6G7J9</accession>
<sequence length="300" mass="33664">MATEDEIPDLDLIICAACGTQHDVTYEQGLERCKICDDPRQFIPPSGQQWTSLRQSLPRHSNQWTPDPFDARIYHLTTTPKLGIGQRASLLLTPHGAVIWDLTPLLSPPLLSFLRSHGPILALVISHPHFYTTHLVWATLLDCPVYLSAEDQAWLSRPDPSGRRRFLTQDSTEIVPGVTAIKTGGHFEGSLVLHWDAHLFVADSIMTTPAAGTPRPRPDGMGAYSFMWSIPNMVPLGPEEVGRVWRAVKGVGFEVTHGLMMGMDVRDSEVKRWVLRDAKRQVRRMGAVGHWLLEEREEDL</sequence>
<proteinExistence type="predicted"/>
<dbReference type="AlphaFoldDB" id="A0A6A6G7J9"/>
<dbReference type="PANTHER" id="PTHR36839:SF1">
    <property type="entry name" value="METALLO-BETA-LACTAMASE FAMILY PROTEIN (AFU_ORTHOLOGUE AFUA_5G12770)"/>
    <property type="match status" value="1"/>
</dbReference>
<dbReference type="InterPro" id="IPR001279">
    <property type="entry name" value="Metallo-B-lactamas"/>
</dbReference>
<dbReference type="Proteomes" id="UP000799538">
    <property type="component" value="Unassembled WGS sequence"/>
</dbReference>
<dbReference type="PANTHER" id="PTHR36839">
    <property type="entry name" value="METALLO-BETA-LACTAMASE FAMILY PROTEIN (AFU_ORTHOLOGUE AFUA_5G12770)"/>
    <property type="match status" value="1"/>
</dbReference>
<dbReference type="EMBL" id="ML992509">
    <property type="protein sequence ID" value="KAF2221736.1"/>
    <property type="molecule type" value="Genomic_DNA"/>
</dbReference>
<reference evidence="3" key="1">
    <citation type="journal article" date="2020" name="Stud. Mycol.">
        <title>101 Dothideomycetes genomes: A test case for predicting lifestyles and emergence of pathogens.</title>
        <authorList>
            <person name="Haridas S."/>
            <person name="Albert R."/>
            <person name="Binder M."/>
            <person name="Bloem J."/>
            <person name="LaButti K."/>
            <person name="Salamov A."/>
            <person name="Andreopoulos B."/>
            <person name="Baker S."/>
            <person name="Barry K."/>
            <person name="Bills G."/>
            <person name="Bluhm B."/>
            <person name="Cannon C."/>
            <person name="Castanera R."/>
            <person name="Culley D."/>
            <person name="Daum C."/>
            <person name="Ezra D."/>
            <person name="Gonzalez J."/>
            <person name="Henrissat B."/>
            <person name="Kuo A."/>
            <person name="Liang C."/>
            <person name="Lipzen A."/>
            <person name="Lutzoni F."/>
            <person name="Magnuson J."/>
            <person name="Mondo S."/>
            <person name="Nolan M."/>
            <person name="Ohm R."/>
            <person name="Pangilinan J."/>
            <person name="Park H.-J."/>
            <person name="Ramirez L."/>
            <person name="Alfaro M."/>
            <person name="Sun H."/>
            <person name="Tritt A."/>
            <person name="Yoshinaga Y."/>
            <person name="Zwiers L.-H."/>
            <person name="Turgeon B."/>
            <person name="Goodwin S."/>
            <person name="Spatafora J."/>
            <person name="Crous P."/>
            <person name="Grigoriev I."/>
        </authorList>
    </citation>
    <scope>NUCLEOTIDE SEQUENCE [LARGE SCALE GENOMIC DNA]</scope>
    <source>
        <strain evidence="3">CECT 20119</strain>
    </source>
</reference>
<dbReference type="SMART" id="SM00849">
    <property type="entry name" value="Lactamase_B"/>
    <property type="match status" value="1"/>
</dbReference>
<evidence type="ECO:0000259" key="1">
    <source>
        <dbReference type="SMART" id="SM00849"/>
    </source>
</evidence>
<organism evidence="2 3">
    <name type="scientific">Elsinoe ampelina</name>
    <dbReference type="NCBI Taxonomy" id="302913"/>
    <lineage>
        <taxon>Eukaryota</taxon>
        <taxon>Fungi</taxon>
        <taxon>Dikarya</taxon>
        <taxon>Ascomycota</taxon>
        <taxon>Pezizomycotina</taxon>
        <taxon>Dothideomycetes</taxon>
        <taxon>Dothideomycetidae</taxon>
        <taxon>Myriangiales</taxon>
        <taxon>Elsinoaceae</taxon>
        <taxon>Elsinoe</taxon>
    </lineage>
</organism>
<dbReference type="OrthoDB" id="17458at2759"/>
<evidence type="ECO:0000313" key="2">
    <source>
        <dbReference type="EMBL" id="KAF2221736.1"/>
    </source>
</evidence>
<gene>
    <name evidence="2" type="ORF">BDZ85DRAFT_201134</name>
</gene>
<evidence type="ECO:0000313" key="3">
    <source>
        <dbReference type="Proteomes" id="UP000799538"/>
    </source>
</evidence>
<dbReference type="Gene3D" id="3.60.15.10">
    <property type="entry name" value="Ribonuclease Z/Hydroxyacylglutathione hydrolase-like"/>
    <property type="match status" value="1"/>
</dbReference>
<dbReference type="SUPFAM" id="SSF56281">
    <property type="entry name" value="Metallo-hydrolase/oxidoreductase"/>
    <property type="match status" value="1"/>
</dbReference>
<keyword evidence="3" id="KW-1185">Reference proteome</keyword>
<protein>
    <submittedName>
        <fullName evidence="2">Beta-lactamase-like protein</fullName>
    </submittedName>
</protein>
<feature type="domain" description="Metallo-beta-lactamase" evidence="1">
    <location>
        <begin position="85"/>
        <end position="248"/>
    </location>
</feature>